<evidence type="ECO:0000313" key="2">
    <source>
        <dbReference type="Proteomes" id="UP000034164"/>
    </source>
</evidence>
<sequence>MAAAVVVEGAQMKMVVVVVVLSKGGTVEGTLKMLVGSWEAENPMTRDVFHPATSSLELLPQELSPRRAAARQMASWRWRRKLESLR</sequence>
<comment type="caution">
    <text evidence="1">The sequence shown here is derived from an EMBL/GenBank/DDBJ whole genome shotgun (WGS) entry which is preliminary data.</text>
</comment>
<accession>A0A0G2I8C1</accession>
<proteinExistence type="predicted"/>
<name>A0A0G2I8C1_9EURO</name>
<dbReference type="EMBL" id="LCZI01000473">
    <property type="protein sequence ID" value="KKZ66480.1"/>
    <property type="molecule type" value="Genomic_DNA"/>
</dbReference>
<evidence type="ECO:0000313" key="1">
    <source>
        <dbReference type="EMBL" id="KKZ66480.1"/>
    </source>
</evidence>
<protein>
    <submittedName>
        <fullName evidence="1">Uncharacterized protein</fullName>
    </submittedName>
</protein>
<dbReference type="AlphaFoldDB" id="A0A0G2I8C1"/>
<dbReference type="VEuPathDB" id="FungiDB:EMCG_07788"/>
<reference evidence="2" key="1">
    <citation type="journal article" date="2015" name="PLoS Genet.">
        <title>The dynamic genome and transcriptome of the human fungal pathogen Blastomyces and close relative Emmonsia.</title>
        <authorList>
            <person name="Munoz J.F."/>
            <person name="Gauthier G.M."/>
            <person name="Desjardins C.A."/>
            <person name="Gallo J.E."/>
            <person name="Holder J."/>
            <person name="Sullivan T.D."/>
            <person name="Marty A.J."/>
            <person name="Carmen J.C."/>
            <person name="Chen Z."/>
            <person name="Ding L."/>
            <person name="Gujja S."/>
            <person name="Magrini V."/>
            <person name="Misas E."/>
            <person name="Mitreva M."/>
            <person name="Priest M."/>
            <person name="Saif S."/>
            <person name="Whiston E.A."/>
            <person name="Young S."/>
            <person name="Zeng Q."/>
            <person name="Goldman W.E."/>
            <person name="Mardis E.R."/>
            <person name="Taylor J.W."/>
            <person name="McEwen J.G."/>
            <person name="Clay O.K."/>
            <person name="Klein B.S."/>
            <person name="Cuomo C.A."/>
        </authorList>
    </citation>
    <scope>NUCLEOTIDE SEQUENCE [LARGE SCALE GENOMIC DNA]</scope>
    <source>
        <strain evidence="2">UAMH 3008</strain>
    </source>
</reference>
<gene>
    <name evidence="1" type="ORF">EMCG_07788</name>
</gene>
<organism evidence="1 2">
    <name type="scientific">[Emmonsia] crescens</name>
    <dbReference type="NCBI Taxonomy" id="73230"/>
    <lineage>
        <taxon>Eukaryota</taxon>
        <taxon>Fungi</taxon>
        <taxon>Dikarya</taxon>
        <taxon>Ascomycota</taxon>
        <taxon>Pezizomycotina</taxon>
        <taxon>Eurotiomycetes</taxon>
        <taxon>Eurotiomycetidae</taxon>
        <taxon>Onygenales</taxon>
        <taxon>Ajellomycetaceae</taxon>
        <taxon>Emergomyces</taxon>
    </lineage>
</organism>
<dbReference type="Proteomes" id="UP000034164">
    <property type="component" value="Unassembled WGS sequence"/>
</dbReference>